<organism evidence="1 2">
    <name type="scientific">Trifolium medium</name>
    <dbReference type="NCBI Taxonomy" id="97028"/>
    <lineage>
        <taxon>Eukaryota</taxon>
        <taxon>Viridiplantae</taxon>
        <taxon>Streptophyta</taxon>
        <taxon>Embryophyta</taxon>
        <taxon>Tracheophyta</taxon>
        <taxon>Spermatophyta</taxon>
        <taxon>Magnoliopsida</taxon>
        <taxon>eudicotyledons</taxon>
        <taxon>Gunneridae</taxon>
        <taxon>Pentapetalae</taxon>
        <taxon>rosids</taxon>
        <taxon>fabids</taxon>
        <taxon>Fabales</taxon>
        <taxon>Fabaceae</taxon>
        <taxon>Papilionoideae</taxon>
        <taxon>50 kb inversion clade</taxon>
        <taxon>NPAAA clade</taxon>
        <taxon>Hologalegina</taxon>
        <taxon>IRL clade</taxon>
        <taxon>Trifolieae</taxon>
        <taxon>Trifolium</taxon>
    </lineage>
</organism>
<keyword evidence="2" id="KW-1185">Reference proteome</keyword>
<dbReference type="EMBL" id="LXQA010240980">
    <property type="protein sequence ID" value="MCI37120.1"/>
    <property type="molecule type" value="Genomic_DNA"/>
</dbReference>
<proteinExistence type="predicted"/>
<evidence type="ECO:0000313" key="2">
    <source>
        <dbReference type="Proteomes" id="UP000265520"/>
    </source>
</evidence>
<name>A0A392RMV4_9FABA</name>
<dbReference type="AlphaFoldDB" id="A0A392RMV4"/>
<feature type="non-terminal residue" evidence="1">
    <location>
        <position position="74"/>
    </location>
</feature>
<comment type="caution">
    <text evidence="1">The sequence shown here is derived from an EMBL/GenBank/DDBJ whole genome shotgun (WGS) entry which is preliminary data.</text>
</comment>
<protein>
    <submittedName>
        <fullName evidence="1">Uncharacterized protein</fullName>
    </submittedName>
</protein>
<accession>A0A392RMV4</accession>
<sequence>MCGPIKVRYLPERVSRQFGYEQTIPRHPDATANILDTTRSPGYMTWYFRISHPYIIRIPGGHSVMPAESDAAVL</sequence>
<dbReference type="Proteomes" id="UP000265520">
    <property type="component" value="Unassembled WGS sequence"/>
</dbReference>
<evidence type="ECO:0000313" key="1">
    <source>
        <dbReference type="EMBL" id="MCI37120.1"/>
    </source>
</evidence>
<reference evidence="1 2" key="1">
    <citation type="journal article" date="2018" name="Front. Plant Sci.">
        <title>Red Clover (Trifolium pratense) and Zigzag Clover (T. medium) - A Picture of Genomic Similarities and Differences.</title>
        <authorList>
            <person name="Dluhosova J."/>
            <person name="Istvanek J."/>
            <person name="Nedelnik J."/>
            <person name="Repkova J."/>
        </authorList>
    </citation>
    <scope>NUCLEOTIDE SEQUENCE [LARGE SCALE GENOMIC DNA]</scope>
    <source>
        <strain evidence="2">cv. 10/8</strain>
        <tissue evidence="1">Leaf</tissue>
    </source>
</reference>